<dbReference type="InterPro" id="IPR036397">
    <property type="entry name" value="RNaseH_sf"/>
</dbReference>
<dbReference type="Pfam" id="PF00665">
    <property type="entry name" value="rve"/>
    <property type="match status" value="1"/>
</dbReference>
<reference evidence="2 3" key="1">
    <citation type="submission" date="2024-02" db="EMBL/GenBank/DDBJ databases">
        <title>Herpetosiphon gulosus NBRC 112829.</title>
        <authorList>
            <person name="Ichikawa N."/>
            <person name="Katano-Makiyama Y."/>
            <person name="Hidaka K."/>
        </authorList>
    </citation>
    <scope>NUCLEOTIDE SEQUENCE [LARGE SCALE GENOMIC DNA]</scope>
    <source>
        <strain evidence="2 3">NBRC 112829</strain>
    </source>
</reference>
<organism evidence="2 3">
    <name type="scientific">Herpetosiphon gulosus</name>
    <dbReference type="NCBI Taxonomy" id="1973496"/>
    <lineage>
        <taxon>Bacteria</taxon>
        <taxon>Bacillati</taxon>
        <taxon>Chloroflexota</taxon>
        <taxon>Chloroflexia</taxon>
        <taxon>Herpetosiphonales</taxon>
        <taxon>Herpetosiphonaceae</taxon>
        <taxon>Herpetosiphon</taxon>
    </lineage>
</organism>
<proteinExistence type="predicted"/>
<dbReference type="EMBL" id="BAABRU010000022">
    <property type="protein sequence ID" value="GAA5530729.1"/>
    <property type="molecule type" value="Genomic_DNA"/>
</dbReference>
<dbReference type="InterPro" id="IPR001584">
    <property type="entry name" value="Integrase_cat-core"/>
</dbReference>
<dbReference type="PROSITE" id="PS50994">
    <property type="entry name" value="INTEGRASE"/>
    <property type="match status" value="1"/>
</dbReference>
<keyword evidence="3" id="KW-1185">Reference proteome</keyword>
<dbReference type="Gene3D" id="3.30.420.10">
    <property type="entry name" value="Ribonuclease H-like superfamily/Ribonuclease H"/>
    <property type="match status" value="1"/>
</dbReference>
<evidence type="ECO:0000259" key="1">
    <source>
        <dbReference type="PROSITE" id="PS50994"/>
    </source>
</evidence>
<dbReference type="PANTHER" id="PTHR46889:SF4">
    <property type="entry name" value="TRANSPOSASE INSO FOR INSERTION SEQUENCE ELEMENT IS911B-RELATED"/>
    <property type="match status" value="1"/>
</dbReference>
<dbReference type="PANTHER" id="PTHR46889">
    <property type="entry name" value="TRANSPOSASE INSF FOR INSERTION SEQUENCE IS3B-RELATED"/>
    <property type="match status" value="1"/>
</dbReference>
<feature type="domain" description="Integrase catalytic" evidence="1">
    <location>
        <begin position="114"/>
        <end position="278"/>
    </location>
</feature>
<dbReference type="InterPro" id="IPR050900">
    <property type="entry name" value="Transposase_IS3/IS150/IS904"/>
</dbReference>
<evidence type="ECO:0000313" key="2">
    <source>
        <dbReference type="EMBL" id="GAA5530729.1"/>
    </source>
</evidence>
<dbReference type="Proteomes" id="UP001428290">
    <property type="component" value="Unassembled WGS sequence"/>
</dbReference>
<dbReference type="NCBIfam" id="NF033516">
    <property type="entry name" value="transpos_IS3"/>
    <property type="match status" value="1"/>
</dbReference>
<dbReference type="InterPro" id="IPR012337">
    <property type="entry name" value="RNaseH-like_sf"/>
</dbReference>
<comment type="caution">
    <text evidence="2">The sequence shown here is derived from an EMBL/GenBank/DDBJ whole genome shotgun (WGS) entry which is preliminary data.</text>
</comment>
<dbReference type="InterPro" id="IPR048020">
    <property type="entry name" value="Transpos_IS3"/>
</dbReference>
<sequence>MADLAPTVGIAAACQSLGVPRSAVYRAAHPAPTAAPRRRPARALTPDEVAHVRTVLNSDRFADCTPRQIYATLLDEGTYLCHWRTMYRILAAHREVRERRNQLRHPTYAAPELLATGPNQLWSWDITKFKGPTTWSYFYAYVILDVFSRCIVGWMVMERESAALAEQCIAETYHREGIQPNQLTLHADNGSAMTAKPVAQLLADLGVTKTHSRPHVSNDNPYSEAQFKTTKYRPDFPDRFGSLIDARAWMRAFVPWYNHDHCHSGIGLLPPAVVHRGQATAMTTARQQVLATAYATHPERFVRGTPRPPRVPEAVWINRPGGPADPLMESPLRE</sequence>
<dbReference type="SUPFAM" id="SSF53098">
    <property type="entry name" value="Ribonuclease H-like"/>
    <property type="match status" value="1"/>
</dbReference>
<name>A0ABP9X5R1_9CHLR</name>
<accession>A0ABP9X5R1</accession>
<gene>
    <name evidence="2" type="ORF">Hgul01_04552</name>
</gene>
<protein>
    <submittedName>
        <fullName evidence="2">IS3 family transposase ISAnsp11</fullName>
    </submittedName>
</protein>
<evidence type="ECO:0000313" key="3">
    <source>
        <dbReference type="Proteomes" id="UP001428290"/>
    </source>
</evidence>